<feature type="transmembrane region" description="Helical" evidence="1">
    <location>
        <begin position="135"/>
        <end position="157"/>
    </location>
</feature>
<organism evidence="2 3">
    <name type="scientific">Folsomia candida</name>
    <name type="common">Springtail</name>
    <dbReference type="NCBI Taxonomy" id="158441"/>
    <lineage>
        <taxon>Eukaryota</taxon>
        <taxon>Metazoa</taxon>
        <taxon>Ecdysozoa</taxon>
        <taxon>Arthropoda</taxon>
        <taxon>Hexapoda</taxon>
        <taxon>Collembola</taxon>
        <taxon>Entomobryomorpha</taxon>
        <taxon>Isotomoidea</taxon>
        <taxon>Isotomidae</taxon>
        <taxon>Proisotominae</taxon>
        <taxon>Folsomia</taxon>
    </lineage>
</organism>
<name>A0A226DTF5_FOLCA</name>
<evidence type="ECO:0008006" key="4">
    <source>
        <dbReference type="Google" id="ProtNLM"/>
    </source>
</evidence>
<keyword evidence="1" id="KW-0812">Transmembrane</keyword>
<keyword evidence="1" id="KW-1133">Transmembrane helix</keyword>
<feature type="transmembrane region" description="Helical" evidence="1">
    <location>
        <begin position="308"/>
        <end position="330"/>
    </location>
</feature>
<feature type="transmembrane region" description="Helical" evidence="1">
    <location>
        <begin position="78"/>
        <end position="95"/>
    </location>
</feature>
<keyword evidence="3" id="KW-1185">Reference proteome</keyword>
<dbReference type="OrthoDB" id="8297494at2759"/>
<protein>
    <recommendedName>
        <fullName evidence="4">Gustatory receptor</fullName>
    </recommendedName>
</protein>
<sequence length="406" mass="46134">MWTTSFQPFLIHHLRVCIFLKCTLCRWDSSSGEIVAQSSTSLRILYQKSQLISGLIYVFGISLKITRGNNSIAEKCQGVVFLLCMIVCLMARWHWPRKGQISEPCQMLNACFKFEKVLIAGYGSPPRPPSMLDKVMVAFLQLLETTAVLVPIVVIAIRLHNPCALPFLGSLSPFCSNSVWTPPPRPVHVLLLLTDFWFWLHLVYDGTIYVFYAFMTSIVVMLDYLEHFQKLVRDIRTDSTTGNDLQRTLERRVTQALHTYRCIRLIEKILNHSMKGQLIPAMIGVVPQVQVFTQFVCIKLYSKIPLPGFIIFPLLLIDAAITNLVIETIAAKVNTNSVKMLSELNNELKSFSAKSKYRKELRACTATRIQFGQNFVDKGTPLVIENFCINQTVSVLLLNARNQRGK</sequence>
<evidence type="ECO:0000313" key="3">
    <source>
        <dbReference type="Proteomes" id="UP000198287"/>
    </source>
</evidence>
<comment type="caution">
    <text evidence="2">The sequence shown here is derived from an EMBL/GenBank/DDBJ whole genome shotgun (WGS) entry which is preliminary data.</text>
</comment>
<dbReference type="Proteomes" id="UP000198287">
    <property type="component" value="Unassembled WGS sequence"/>
</dbReference>
<evidence type="ECO:0000313" key="2">
    <source>
        <dbReference type="EMBL" id="OXA48350.1"/>
    </source>
</evidence>
<accession>A0A226DTF5</accession>
<feature type="transmembrane region" description="Helical" evidence="1">
    <location>
        <begin position="202"/>
        <end position="225"/>
    </location>
</feature>
<proteinExistence type="predicted"/>
<reference evidence="2 3" key="1">
    <citation type="submission" date="2015-12" db="EMBL/GenBank/DDBJ databases">
        <title>The genome of Folsomia candida.</title>
        <authorList>
            <person name="Faddeeva A."/>
            <person name="Derks M.F."/>
            <person name="Anvar Y."/>
            <person name="Smit S."/>
            <person name="Van Straalen N."/>
            <person name="Roelofs D."/>
        </authorList>
    </citation>
    <scope>NUCLEOTIDE SEQUENCE [LARGE SCALE GENOMIC DNA]</scope>
    <source>
        <strain evidence="2 3">VU population</strain>
        <tissue evidence="2">Whole body</tissue>
    </source>
</reference>
<evidence type="ECO:0000256" key="1">
    <source>
        <dbReference type="SAM" id="Phobius"/>
    </source>
</evidence>
<dbReference type="EMBL" id="LNIX01000012">
    <property type="protein sequence ID" value="OXA48350.1"/>
    <property type="molecule type" value="Genomic_DNA"/>
</dbReference>
<dbReference type="AlphaFoldDB" id="A0A226DTF5"/>
<keyword evidence="1" id="KW-0472">Membrane</keyword>
<gene>
    <name evidence="2" type="ORF">Fcan01_17498</name>
</gene>